<evidence type="ECO:0000256" key="1">
    <source>
        <dbReference type="SAM" id="MobiDB-lite"/>
    </source>
</evidence>
<keyword evidence="3" id="KW-1185">Reference proteome</keyword>
<evidence type="ECO:0000313" key="2">
    <source>
        <dbReference type="EMBL" id="MDM4014931.1"/>
    </source>
</evidence>
<reference evidence="2 3" key="1">
    <citation type="submission" date="2023-06" db="EMBL/GenBank/DDBJ databases">
        <title>Roseiconus lacunae JC819 isolated from Gulf of Mannar region, Tamil Nadu.</title>
        <authorList>
            <person name="Pk S."/>
            <person name="Ch S."/>
            <person name="Ch V.R."/>
        </authorList>
    </citation>
    <scope>NUCLEOTIDE SEQUENCE [LARGE SCALE GENOMIC DNA]</scope>
    <source>
        <strain evidence="2 3">JC819</strain>
    </source>
</reference>
<accession>A0ABT7PEM8</accession>
<dbReference type="EMBL" id="JASZZN010000003">
    <property type="protein sequence ID" value="MDM4014931.1"/>
    <property type="molecule type" value="Genomic_DNA"/>
</dbReference>
<evidence type="ECO:0000313" key="3">
    <source>
        <dbReference type="Proteomes" id="UP001239462"/>
    </source>
</evidence>
<protein>
    <submittedName>
        <fullName evidence="2">Uncharacterized protein</fullName>
    </submittedName>
</protein>
<dbReference type="RefSeq" id="WP_289162522.1">
    <property type="nucleotide sequence ID" value="NZ_JASZZN010000003.1"/>
</dbReference>
<dbReference type="Proteomes" id="UP001239462">
    <property type="component" value="Unassembled WGS sequence"/>
</dbReference>
<name>A0ABT7PEM8_9BACT</name>
<organism evidence="2 3">
    <name type="scientific">Roseiconus lacunae</name>
    <dbReference type="NCBI Taxonomy" id="2605694"/>
    <lineage>
        <taxon>Bacteria</taxon>
        <taxon>Pseudomonadati</taxon>
        <taxon>Planctomycetota</taxon>
        <taxon>Planctomycetia</taxon>
        <taxon>Pirellulales</taxon>
        <taxon>Pirellulaceae</taxon>
        <taxon>Roseiconus</taxon>
    </lineage>
</organism>
<proteinExistence type="predicted"/>
<comment type="caution">
    <text evidence="2">The sequence shown here is derived from an EMBL/GenBank/DDBJ whole genome shotgun (WGS) entry which is preliminary data.</text>
</comment>
<sequence length="164" mass="18342">MQHKCCRNHRLRNEYATVCSDNLFNEKGLRAAKKIFYYSGMSKNGDGIETCLICGRGGTLRRGLCGTHHSQFFRARGTLDEKDVEAFEAGLIEQGKLLPAQKPGRKSEGDPFKAFAKSIREKSDQETIDSALATAAEAEVKYRQQKGTKKQSVGKKRQLKKGQQ</sequence>
<feature type="region of interest" description="Disordered" evidence="1">
    <location>
        <begin position="141"/>
        <end position="164"/>
    </location>
</feature>
<feature type="compositionally biased region" description="Basic residues" evidence="1">
    <location>
        <begin position="143"/>
        <end position="164"/>
    </location>
</feature>
<gene>
    <name evidence="2" type="ORF">QTN89_05785</name>
</gene>